<keyword evidence="3" id="KW-1185">Reference proteome</keyword>
<name>A0A193BVT1_AMYOR</name>
<dbReference type="EMBL" id="CP016174">
    <property type="protein sequence ID" value="ANN16278.1"/>
    <property type="molecule type" value="Genomic_DNA"/>
</dbReference>
<evidence type="ECO:0000256" key="1">
    <source>
        <dbReference type="SAM" id="MobiDB-lite"/>
    </source>
</evidence>
<dbReference type="KEGG" id="aori:SD37_11880"/>
<dbReference type="Pfam" id="PF13374">
    <property type="entry name" value="TPR_10"/>
    <property type="match status" value="1"/>
</dbReference>
<evidence type="ECO:0000313" key="2">
    <source>
        <dbReference type="EMBL" id="ANN16278.1"/>
    </source>
</evidence>
<protein>
    <recommendedName>
        <fullName evidence="4">Tetratricopeptide repeat protein</fullName>
    </recommendedName>
</protein>
<accession>A0A193BVT1</accession>
<dbReference type="Gene3D" id="1.25.40.10">
    <property type="entry name" value="Tetratricopeptide repeat domain"/>
    <property type="match status" value="1"/>
</dbReference>
<organism evidence="2 3">
    <name type="scientific">Amycolatopsis orientalis</name>
    <name type="common">Nocardia orientalis</name>
    <dbReference type="NCBI Taxonomy" id="31958"/>
    <lineage>
        <taxon>Bacteria</taxon>
        <taxon>Bacillati</taxon>
        <taxon>Actinomycetota</taxon>
        <taxon>Actinomycetes</taxon>
        <taxon>Pseudonocardiales</taxon>
        <taxon>Pseudonocardiaceae</taxon>
        <taxon>Amycolatopsis</taxon>
    </lineage>
</organism>
<evidence type="ECO:0000313" key="3">
    <source>
        <dbReference type="Proteomes" id="UP000093695"/>
    </source>
</evidence>
<dbReference type="InterPro" id="IPR011990">
    <property type="entry name" value="TPR-like_helical_dom_sf"/>
</dbReference>
<dbReference type="Proteomes" id="UP000093695">
    <property type="component" value="Chromosome"/>
</dbReference>
<dbReference type="RefSeq" id="WP_044854084.1">
    <property type="nucleotide sequence ID" value="NZ_CP016174.1"/>
</dbReference>
<proteinExistence type="predicted"/>
<feature type="region of interest" description="Disordered" evidence="1">
    <location>
        <begin position="52"/>
        <end position="74"/>
    </location>
</feature>
<gene>
    <name evidence="2" type="ORF">SD37_11880</name>
</gene>
<evidence type="ECO:0008006" key="4">
    <source>
        <dbReference type="Google" id="ProtNLM"/>
    </source>
</evidence>
<dbReference type="AlphaFoldDB" id="A0A193BVT1"/>
<dbReference type="SUPFAM" id="SSF48452">
    <property type="entry name" value="TPR-like"/>
    <property type="match status" value="1"/>
</dbReference>
<reference evidence="2 3" key="1">
    <citation type="journal article" date="2015" name="Genome Announc.">
        <title>Draft Genome Sequence of Norvancomycin-Producing Strain Amycolatopsis orientalis CPCC200066.</title>
        <authorList>
            <person name="Lei X."/>
            <person name="Yuan F."/>
            <person name="Shi Y."/>
            <person name="Li X."/>
            <person name="Wang L."/>
            <person name="Hong B."/>
        </authorList>
    </citation>
    <scope>NUCLEOTIDE SEQUENCE [LARGE SCALE GENOMIC DNA]</scope>
    <source>
        <strain evidence="2 3">B-37</strain>
    </source>
</reference>
<sequence length="74" mass="8369">MGDLEFEFRRRRQSGDRGKLISRNNLASAYRAVGDLARAIPLYEATLADSERVLGPDHPTTQIVRSNLDRPRTT</sequence>